<evidence type="ECO:0008006" key="6">
    <source>
        <dbReference type="Google" id="ProtNLM"/>
    </source>
</evidence>
<evidence type="ECO:0000256" key="1">
    <source>
        <dbReference type="SAM" id="Phobius"/>
    </source>
</evidence>
<reference evidence="3" key="1">
    <citation type="submission" date="2020-03" db="EMBL/GenBank/DDBJ databases">
        <title>Hybrid Assembly of Korean Phytophthora infestans isolates.</title>
        <authorList>
            <person name="Prokchorchik M."/>
            <person name="Lee Y."/>
            <person name="Seo J."/>
            <person name="Cho J.-H."/>
            <person name="Park Y.-E."/>
            <person name="Jang D.-C."/>
            <person name="Im J.-S."/>
            <person name="Choi J.-G."/>
            <person name="Park H.-J."/>
            <person name="Lee G.-B."/>
            <person name="Lee Y.-G."/>
            <person name="Hong S.-Y."/>
            <person name="Cho K."/>
            <person name="Sohn K.H."/>
        </authorList>
    </citation>
    <scope>NUCLEOTIDE SEQUENCE</scope>
    <source>
        <strain evidence="3">KR_2_A2</strain>
    </source>
</reference>
<dbReference type="EMBL" id="JAACNO010000119">
    <property type="protein sequence ID" value="KAF4149850.1"/>
    <property type="molecule type" value="Genomic_DNA"/>
</dbReference>
<comment type="caution">
    <text evidence="3">The sequence shown here is derived from an EMBL/GenBank/DDBJ whole genome shotgun (WGS) entry which is preliminary data.</text>
</comment>
<protein>
    <recommendedName>
        <fullName evidence="6">Transmembrane protein</fullName>
    </recommendedName>
</protein>
<dbReference type="AlphaFoldDB" id="A0A8S9VA42"/>
<sequence length="101" mass="11904">MQLPKKKKSYISSSMKRLALTTPRRKLEAFRVTQLVLGRRLYFKGILRREAALRMIFVDFLKLAFRRIDSARTIVSIFSLYVMLQALAILCSMSERFWAKI</sequence>
<evidence type="ECO:0000313" key="3">
    <source>
        <dbReference type="EMBL" id="KAF4149850.1"/>
    </source>
</evidence>
<gene>
    <name evidence="3" type="ORF">GN958_ATG00958</name>
    <name evidence="4" type="ORF">GN958_ATG00959</name>
    <name evidence="2" type="ORF">GN958_ATG15405</name>
</gene>
<dbReference type="EMBL" id="JAACNO010000119">
    <property type="protein sequence ID" value="KAF4149851.1"/>
    <property type="molecule type" value="Genomic_DNA"/>
</dbReference>
<evidence type="ECO:0000313" key="4">
    <source>
        <dbReference type="EMBL" id="KAF4149851.1"/>
    </source>
</evidence>
<organism evidence="3 5">
    <name type="scientific">Phytophthora infestans</name>
    <name type="common">Potato late blight agent</name>
    <name type="synonym">Botrytis infestans</name>
    <dbReference type="NCBI Taxonomy" id="4787"/>
    <lineage>
        <taxon>Eukaryota</taxon>
        <taxon>Sar</taxon>
        <taxon>Stramenopiles</taxon>
        <taxon>Oomycota</taxon>
        <taxon>Peronosporomycetes</taxon>
        <taxon>Peronosporales</taxon>
        <taxon>Peronosporaceae</taxon>
        <taxon>Phytophthora</taxon>
    </lineage>
</organism>
<keyword evidence="1" id="KW-0812">Transmembrane</keyword>
<feature type="transmembrane region" description="Helical" evidence="1">
    <location>
        <begin position="74"/>
        <end position="93"/>
    </location>
</feature>
<dbReference type="Proteomes" id="UP000704712">
    <property type="component" value="Unassembled WGS sequence"/>
</dbReference>
<keyword evidence="1" id="KW-1133">Transmembrane helix</keyword>
<evidence type="ECO:0000313" key="2">
    <source>
        <dbReference type="EMBL" id="KAF4135412.1"/>
    </source>
</evidence>
<accession>A0A8S9VA42</accession>
<dbReference type="EMBL" id="JAACNO010002161">
    <property type="protein sequence ID" value="KAF4135412.1"/>
    <property type="molecule type" value="Genomic_DNA"/>
</dbReference>
<proteinExistence type="predicted"/>
<name>A0A8S9VA42_PHYIN</name>
<evidence type="ECO:0000313" key="5">
    <source>
        <dbReference type="Proteomes" id="UP000704712"/>
    </source>
</evidence>
<keyword evidence="1" id="KW-0472">Membrane</keyword>